<sequence length="282" mass="31926">MPEMSFAQSYILASKVRTKLTKEAANPKSSLRNLVVQANMLDNLMDFISEETEKRSKPTQVKFDLSTRVSAGNKTTTTSNYKTSITEYELDSESDSDDDEDYYYENDDEEEEDSDSDSDDYYYYSDSDEVEDMEEENDITELTQLTAPALPQRTASYKQLPYINLSLSSIQEEDEEAEQSDAELSQDSEVEVDFVESATPSDVPELCHCNSLTDDEEEGAFYEDANYIAATATTDDADFDRARPKSQPASVSLFKCASRESVEHQSPAHMRHNAIYSLEHVF</sequence>
<dbReference type="GeneID" id="4837087"/>
<protein>
    <submittedName>
        <fullName evidence="2">Uncharacterized protein</fullName>
    </submittedName>
</protein>
<evidence type="ECO:0000313" key="3">
    <source>
        <dbReference type="Proteomes" id="UP000002258"/>
    </source>
</evidence>
<dbReference type="OrthoDB" id="5431245at2759"/>
<dbReference type="PANTHER" id="PTHR36826">
    <property type="entry name" value="PROTEIN ECM13"/>
    <property type="match status" value="1"/>
</dbReference>
<feature type="region of interest" description="Disordered" evidence="1">
    <location>
        <begin position="69"/>
        <end position="139"/>
    </location>
</feature>
<dbReference type="InParanoid" id="A3LPG8"/>
<feature type="region of interest" description="Disordered" evidence="1">
    <location>
        <begin position="169"/>
        <end position="188"/>
    </location>
</feature>
<keyword evidence="3" id="KW-1185">Reference proteome</keyword>
<feature type="compositionally biased region" description="Acidic residues" evidence="1">
    <location>
        <begin position="88"/>
        <end position="139"/>
    </location>
</feature>
<dbReference type="HOGENOM" id="CLU_089734_0_0_1"/>
<gene>
    <name evidence="2" type="ORF">PICST_29941</name>
</gene>
<dbReference type="Proteomes" id="UP000002258">
    <property type="component" value="Chromosome 2"/>
</dbReference>
<proteinExistence type="predicted"/>
<evidence type="ECO:0000256" key="1">
    <source>
        <dbReference type="SAM" id="MobiDB-lite"/>
    </source>
</evidence>
<organism evidence="2 3">
    <name type="scientific">Scheffersomyces stipitis (strain ATCC 58785 / CBS 6054 / NBRC 10063 / NRRL Y-11545)</name>
    <name type="common">Yeast</name>
    <name type="synonym">Pichia stipitis</name>
    <dbReference type="NCBI Taxonomy" id="322104"/>
    <lineage>
        <taxon>Eukaryota</taxon>
        <taxon>Fungi</taxon>
        <taxon>Dikarya</taxon>
        <taxon>Ascomycota</taxon>
        <taxon>Saccharomycotina</taxon>
        <taxon>Pichiomycetes</taxon>
        <taxon>Debaryomycetaceae</taxon>
        <taxon>Scheffersomyces</taxon>
    </lineage>
</organism>
<dbReference type="RefSeq" id="XP_001383071.1">
    <property type="nucleotide sequence ID" value="XM_001383034.1"/>
</dbReference>
<evidence type="ECO:0000313" key="2">
    <source>
        <dbReference type="EMBL" id="ABN65042.1"/>
    </source>
</evidence>
<dbReference type="KEGG" id="pic:PICST_29941"/>
<name>A3LPG8_PICST</name>
<dbReference type="PANTHER" id="PTHR36826:SF1">
    <property type="entry name" value="PROTEIN ECM13"/>
    <property type="match status" value="1"/>
</dbReference>
<reference evidence="2 3" key="1">
    <citation type="journal article" date="2007" name="Nat. Biotechnol.">
        <title>Genome sequence of the lignocellulose-bioconverting and xylose-fermenting yeast Pichia stipitis.</title>
        <authorList>
            <person name="Jeffries T.W."/>
            <person name="Grigoriev I.V."/>
            <person name="Grimwood J."/>
            <person name="Laplaza J.M."/>
            <person name="Aerts A."/>
            <person name="Salamov A."/>
            <person name="Schmutz J."/>
            <person name="Lindquist E."/>
            <person name="Dehal P."/>
            <person name="Shapiro H."/>
            <person name="Jin Y.S."/>
            <person name="Passoth V."/>
            <person name="Richardson P.M."/>
        </authorList>
    </citation>
    <scope>NUCLEOTIDE SEQUENCE [LARGE SCALE GENOMIC DNA]</scope>
    <source>
        <strain evidence="3">ATCC 58785 / CBS 6054 / NBRC 10063 / NRRL Y-11545</strain>
    </source>
</reference>
<dbReference type="AlphaFoldDB" id="A3LPG8"/>
<dbReference type="EMBL" id="CP000496">
    <property type="protein sequence ID" value="ABN65042.1"/>
    <property type="molecule type" value="Genomic_DNA"/>
</dbReference>
<accession>A3LPG8</accession>
<dbReference type="STRING" id="322104.A3LPG8"/>
<dbReference type="InterPro" id="IPR037738">
    <property type="entry name" value="Ecm13-like"/>
</dbReference>
<dbReference type="OMA" id="HEHRTSI"/>
<dbReference type="eggNOG" id="ENOG502SDCM">
    <property type="taxonomic scope" value="Eukaryota"/>
</dbReference>
<feature type="compositionally biased region" description="Acidic residues" evidence="1">
    <location>
        <begin position="171"/>
        <end position="188"/>
    </location>
</feature>
<feature type="compositionally biased region" description="Low complexity" evidence="1">
    <location>
        <begin position="73"/>
        <end position="87"/>
    </location>
</feature>